<dbReference type="Proteomes" id="UP000295611">
    <property type="component" value="Unassembled WGS sequence"/>
</dbReference>
<gene>
    <name evidence="4" type="ORF">DFP86_11932</name>
</gene>
<comment type="subcellular location">
    <subcellularLocation>
        <location evidence="1">Membrane</location>
    </subcellularLocation>
</comment>
<protein>
    <submittedName>
        <fullName evidence="4">Uncharacterized protein YcfJ</fullName>
    </submittedName>
</protein>
<evidence type="ECO:0000313" key="5">
    <source>
        <dbReference type="Proteomes" id="UP000295611"/>
    </source>
</evidence>
<accession>A0A4R7AVZ9</accession>
<dbReference type="PANTHER" id="PTHR35603">
    <property type="match status" value="1"/>
</dbReference>
<proteinExistence type="predicted"/>
<evidence type="ECO:0000256" key="1">
    <source>
        <dbReference type="ARBA" id="ARBA00004370"/>
    </source>
</evidence>
<dbReference type="InterPro" id="IPR008816">
    <property type="entry name" value="Gly_zipper_2TM_dom"/>
</dbReference>
<dbReference type="InterPro" id="IPR051407">
    <property type="entry name" value="Bact_OM_lipoprot/Surf_antigen"/>
</dbReference>
<dbReference type="NCBIfam" id="NF008437">
    <property type="entry name" value="PRK11280.1"/>
    <property type="match status" value="1"/>
</dbReference>
<name>A0A4R7AVZ9_9NEIS</name>
<evidence type="ECO:0000313" key="4">
    <source>
        <dbReference type="EMBL" id="TDR71449.1"/>
    </source>
</evidence>
<reference evidence="4 5" key="1">
    <citation type="submission" date="2019-03" db="EMBL/GenBank/DDBJ databases">
        <title>Genomic Encyclopedia of Type Strains, Phase III (KMG-III): the genomes of soil and plant-associated and newly described type strains.</title>
        <authorList>
            <person name="Whitman W."/>
        </authorList>
    </citation>
    <scope>NUCLEOTIDE SEQUENCE [LARGE SCALE GENOMIC DNA]</scope>
    <source>
        <strain evidence="4 5">CECT 8976</strain>
    </source>
</reference>
<dbReference type="Pfam" id="PF05433">
    <property type="entry name" value="Rick_17kDa_Anti"/>
    <property type="match status" value="1"/>
</dbReference>
<organism evidence="4 5">
    <name type="scientific">Paludibacterium purpuratum</name>
    <dbReference type="NCBI Taxonomy" id="1144873"/>
    <lineage>
        <taxon>Bacteria</taxon>
        <taxon>Pseudomonadati</taxon>
        <taxon>Pseudomonadota</taxon>
        <taxon>Betaproteobacteria</taxon>
        <taxon>Neisseriales</taxon>
        <taxon>Chromobacteriaceae</taxon>
        <taxon>Paludibacterium</taxon>
    </lineage>
</organism>
<feature type="domain" description="Glycine zipper 2TM" evidence="3">
    <location>
        <begin position="124"/>
        <end position="165"/>
    </location>
</feature>
<dbReference type="RefSeq" id="WP_208108392.1">
    <property type="nucleotide sequence ID" value="NZ_SNZP01000019.1"/>
</dbReference>
<comment type="caution">
    <text evidence="4">The sequence shown here is derived from an EMBL/GenBank/DDBJ whole genome shotgun (WGS) entry which is preliminary data.</text>
</comment>
<evidence type="ECO:0000256" key="2">
    <source>
        <dbReference type="ARBA" id="ARBA00023136"/>
    </source>
</evidence>
<dbReference type="PANTHER" id="PTHR35603:SF2">
    <property type="entry name" value="OUTER MEMBRANE LIPOPROTEIN"/>
    <property type="match status" value="1"/>
</dbReference>
<sequence>MKQSVLIASVLGGGVALGAVGVAGYQALSHKATPAAPVAAASQPVAVAQVASAPTPAAASVPTPAPVAAAQPAPAAKPAAPQHASYAKVLSTKPITETVNGTKVVCHQEQVVRQAPVQDQNRVAGTLIGGVVGGLLGNQVGGGNGKKLATVAGAVAGGYAGNQVQDQMQKRDTYADTENRCMEEPSTSQKVVGYQVRYSLDGKTGTVRMDHKPGKRIPARNGQLLVPTAQ</sequence>
<keyword evidence="2" id="KW-0472">Membrane</keyword>
<dbReference type="EMBL" id="SNZP01000019">
    <property type="protein sequence ID" value="TDR71449.1"/>
    <property type="molecule type" value="Genomic_DNA"/>
</dbReference>
<dbReference type="GO" id="GO:0019867">
    <property type="term" value="C:outer membrane"/>
    <property type="evidence" value="ECO:0007669"/>
    <property type="project" value="InterPro"/>
</dbReference>
<keyword evidence="5" id="KW-1185">Reference proteome</keyword>
<dbReference type="AlphaFoldDB" id="A0A4R7AVZ9"/>
<evidence type="ECO:0000259" key="3">
    <source>
        <dbReference type="Pfam" id="PF05433"/>
    </source>
</evidence>